<evidence type="ECO:0000256" key="2">
    <source>
        <dbReference type="PROSITE-ProRule" id="PRU00192"/>
    </source>
</evidence>
<dbReference type="Pfam" id="PF13424">
    <property type="entry name" value="TPR_12"/>
    <property type="match status" value="1"/>
</dbReference>
<dbReference type="Gene3D" id="2.30.30.40">
    <property type="entry name" value="SH3 Domains"/>
    <property type="match status" value="1"/>
</dbReference>
<name>A0A1A8ABS1_NOTFU</name>
<dbReference type="SUPFAM" id="SSF48452">
    <property type="entry name" value="TPR-like"/>
    <property type="match status" value="2"/>
</dbReference>
<dbReference type="EMBL" id="HADY01000106">
    <property type="protein sequence ID" value="SBP38591.1"/>
    <property type="molecule type" value="Transcribed_RNA"/>
</dbReference>
<dbReference type="Pfam" id="PF00018">
    <property type="entry name" value="SH3_1"/>
    <property type="match status" value="1"/>
</dbReference>
<proteinExistence type="predicted"/>
<dbReference type="SMART" id="SM00326">
    <property type="entry name" value="SH3"/>
    <property type="match status" value="1"/>
</dbReference>
<dbReference type="InterPro" id="IPR001452">
    <property type="entry name" value="SH3_domain"/>
</dbReference>
<dbReference type="InterPro" id="IPR019734">
    <property type="entry name" value="TPR_rpt"/>
</dbReference>
<dbReference type="SUPFAM" id="SSF50044">
    <property type="entry name" value="SH3-domain"/>
    <property type="match status" value="1"/>
</dbReference>
<evidence type="ECO:0000259" key="3">
    <source>
        <dbReference type="PROSITE" id="PS50002"/>
    </source>
</evidence>
<dbReference type="InterPro" id="IPR042772">
    <property type="entry name" value="SH3TC1/SH3TC2"/>
</dbReference>
<keyword evidence="1 2" id="KW-0728">SH3 domain</keyword>
<gene>
    <name evidence="5" type="primary">SH3TC1</name>
    <name evidence="4" type="synonym">CR382383.3</name>
</gene>
<dbReference type="PANTHER" id="PTHR22647:SF3">
    <property type="entry name" value="SH3 DOMAIN AND TETRATRICOPEPTIDE REPEAT-CONTAINING PROTEIN 1"/>
    <property type="match status" value="1"/>
</dbReference>
<dbReference type="PROSITE" id="PS50002">
    <property type="entry name" value="SH3"/>
    <property type="match status" value="1"/>
</dbReference>
<evidence type="ECO:0000313" key="5">
    <source>
        <dbReference type="EMBL" id="SBP52557.1"/>
    </source>
</evidence>
<organism evidence="5">
    <name type="scientific">Nothobranchius furzeri</name>
    <name type="common">Turquoise killifish</name>
    <dbReference type="NCBI Taxonomy" id="105023"/>
    <lineage>
        <taxon>Eukaryota</taxon>
        <taxon>Metazoa</taxon>
        <taxon>Chordata</taxon>
        <taxon>Craniata</taxon>
        <taxon>Vertebrata</taxon>
        <taxon>Euteleostomi</taxon>
        <taxon>Actinopterygii</taxon>
        <taxon>Neopterygii</taxon>
        <taxon>Teleostei</taxon>
        <taxon>Neoteleostei</taxon>
        <taxon>Acanthomorphata</taxon>
        <taxon>Ovalentaria</taxon>
        <taxon>Atherinomorphae</taxon>
        <taxon>Cyprinodontiformes</taxon>
        <taxon>Nothobranchiidae</taxon>
        <taxon>Nothobranchius</taxon>
    </lineage>
</organism>
<dbReference type="PANTHER" id="PTHR22647">
    <property type="entry name" value="SH3 DOMAIN AND TETRATRICOPEPTIDE REPEATS CONTAINING PROTEIN"/>
    <property type="match status" value="1"/>
</dbReference>
<protein>
    <submittedName>
        <fullName evidence="5">SH3 domain and tetratricopeptide repeats 1</fullName>
    </submittedName>
</protein>
<dbReference type="InterPro" id="IPR011990">
    <property type="entry name" value="TPR-like_helical_dom_sf"/>
</dbReference>
<accession>A0A1A8ABS1</accession>
<reference evidence="5" key="2">
    <citation type="submission" date="2016-06" db="EMBL/GenBank/DDBJ databases">
        <title>The genome of a short-lived fish provides insights into sex chromosome evolution and the genetic control of aging.</title>
        <authorList>
            <person name="Reichwald K."/>
            <person name="Felder M."/>
            <person name="Petzold A."/>
            <person name="Koch P."/>
            <person name="Groth M."/>
            <person name="Platzer M."/>
        </authorList>
    </citation>
    <scope>NUCLEOTIDE SEQUENCE</scope>
    <source>
        <tissue evidence="5">Brain</tissue>
    </source>
</reference>
<dbReference type="EMBL" id="HADY01014072">
    <property type="protein sequence ID" value="SBP52557.1"/>
    <property type="molecule type" value="Transcribed_RNA"/>
</dbReference>
<dbReference type="InterPro" id="IPR036028">
    <property type="entry name" value="SH3-like_dom_sf"/>
</dbReference>
<dbReference type="SMART" id="SM00028">
    <property type="entry name" value="TPR"/>
    <property type="match status" value="5"/>
</dbReference>
<sequence>MAASVSTDASCPKGTLSSCEERFSPVLPVQLTIVKGPSHLPADEELQEKFKGKLRLLQYENAEINELFMELCTHLVSVDSEAKTIFVTFKTFEEIWKFTTYYKLGILGHCIGNLLLDPTVWLSSVEDEITVEVCIQEETLNLIYKGILMQEGSFFGRCSANQIFDSSTSGEDLYLEQGDLAQFEPPFLGSDWTVRSLTDGARGTSPKPALEPVIPFHQWFLTSSAESLLIGSGKPACHFPLEFASGLCLATEEYNAEGPDELTLAPGDHILIVGFLVSCFDWFTGMMEKTGQVGLIKTSLVKPFVETLNSADILLDGEEGKFACPQDQSIIKESIESLKKTFENDAGLNYKLDIIPSHNNGAKPSAAPLCEDETHQTELRENIQTLLAPIKFSSPDHTINTSETQKDCKYPSPIRFTVHPPAEGIQSTQDFVPLFAILDGRDFKEEFGVLYEMSSEQLSSVIFEGHADEDGLISYLCAAREASKKKRLFWTQTRLCLLLGKFCSGRSKFSQAQAFFEEALCVPPESFTDLRLLASIYFHLADMHAFQRNKESFFAVSERLVALLLALPDCLKGFEDNCVLAYMMRKAILSQNKQAEARACYLLVKHHLTSGEENQVVPYLERLLVAFNEAQQPWSLVPSQVYLTLGGLYSKLHRPLLSASSAKVASLQPFVTLSDCLGCMVLVLDNFHHHGSTERDILPQVAPYLYRGLSFTKVSEAGVTHYQSLSYQLTFCLSQLFYKYKMVKCAIKCMNSFINNNTHLELLHLSAVELNSGLIWLAWLNLENNQPTIALDILDSVVASLPEHNTSHQEGVVLNMRGVTLQSMGDQRRAAESYQAAANFCQEAEDFLNWAVVQANLGLLCLKAGAKGLAQSYLVKAVQLFSELKGESHEEMFISVLLKLGLHFVEQGNLDYGKGCYEWALLLAMRANLLDCQLSATRHLCSLYGRESPDLARCIIYGKHQAHILRQSRDRAQEAGALEAVSQLYLGLGTCRAYRTALDYTKRSLGIFIDLGCKEKETYGWLKAGHIYHLLGQTELVDIYIQAAQDVALSTGDTSFILKLLEASGDLFYSCQDSDRAITFYRDRAHPVAVKSGDVHCRLRLCNKLAQVMLQLGMYEEAAKFAQTAVDISINLGDDLNQRVACCRLASLYRSLQQYELAEYFYLKTLSLCPTPLQFDEETLFYVRVYQTLGDITFYQLKDPFDAAGYYQLALAAAVDLGNKRAQLRLCTRLATIYHNFLMERELSLFFYQKARGITTELNERRMTISSEQRVTS</sequence>
<evidence type="ECO:0000256" key="1">
    <source>
        <dbReference type="ARBA" id="ARBA00022443"/>
    </source>
</evidence>
<dbReference type="Gene3D" id="1.25.40.10">
    <property type="entry name" value="Tetratricopeptide repeat domain"/>
    <property type="match status" value="3"/>
</dbReference>
<reference evidence="5" key="1">
    <citation type="submission" date="2016-05" db="EMBL/GenBank/DDBJ databases">
        <authorList>
            <person name="Lavstsen T."/>
            <person name="Jespersen J.S."/>
        </authorList>
    </citation>
    <scope>NUCLEOTIDE SEQUENCE</scope>
    <source>
        <tissue evidence="5">Brain</tissue>
    </source>
</reference>
<feature type="domain" description="SH3" evidence="3">
    <location>
        <begin position="243"/>
        <end position="306"/>
    </location>
</feature>
<evidence type="ECO:0000313" key="4">
    <source>
        <dbReference type="EMBL" id="SBP38591.1"/>
    </source>
</evidence>
<dbReference type="AlphaFoldDB" id="A0A1A8ABS1"/>